<dbReference type="RefSeq" id="WP_090121812.1">
    <property type="nucleotide sequence ID" value="NZ_FNNJ01000002.1"/>
</dbReference>
<organism evidence="2 3">
    <name type="scientific">Lutibacter oricola</name>
    <dbReference type="NCBI Taxonomy" id="762486"/>
    <lineage>
        <taxon>Bacteria</taxon>
        <taxon>Pseudomonadati</taxon>
        <taxon>Bacteroidota</taxon>
        <taxon>Flavobacteriia</taxon>
        <taxon>Flavobacteriales</taxon>
        <taxon>Flavobacteriaceae</taxon>
        <taxon>Lutibacter</taxon>
    </lineage>
</organism>
<protein>
    <submittedName>
        <fullName evidence="2">Outer membrane protein beta-barrel domain-containing protein</fullName>
    </submittedName>
</protein>
<dbReference type="Pfam" id="PF13568">
    <property type="entry name" value="OMP_b-brl_2"/>
    <property type="match status" value="1"/>
</dbReference>
<evidence type="ECO:0000313" key="2">
    <source>
        <dbReference type="EMBL" id="SDW96125.1"/>
    </source>
</evidence>
<dbReference type="EMBL" id="FNNJ01000002">
    <property type="protein sequence ID" value="SDW96125.1"/>
    <property type="molecule type" value="Genomic_DNA"/>
</dbReference>
<reference evidence="2 3" key="1">
    <citation type="submission" date="2016-10" db="EMBL/GenBank/DDBJ databases">
        <authorList>
            <person name="de Groot N.N."/>
        </authorList>
    </citation>
    <scope>NUCLEOTIDE SEQUENCE [LARGE SCALE GENOMIC DNA]</scope>
    <source>
        <strain evidence="2 3">DSM 24956</strain>
    </source>
</reference>
<keyword evidence="3" id="KW-1185">Reference proteome</keyword>
<evidence type="ECO:0000259" key="1">
    <source>
        <dbReference type="Pfam" id="PF13568"/>
    </source>
</evidence>
<dbReference type="Proteomes" id="UP000199595">
    <property type="component" value="Unassembled WGS sequence"/>
</dbReference>
<dbReference type="STRING" id="762486.SAMN05444411_102555"/>
<sequence length="208" mass="23563">MKKIVLSAIFAIVLVSNITSQVKFGVKSGVNMSKFSGDLNNTEIIYGFNAGVFGELKLSDKISLQPELSFSKQGSKFDYNNESPGYKEFKMEYINSTFMLKYYLTKNISVESGPQIGFLLSAQDIGLFDANAFILELEEVEMVTEVEDVKDSYKNVDYGVNFGLSYEIKKKYIISARYYLGFKNIEDYESFSGKIKNEVLSFSIGYKF</sequence>
<gene>
    <name evidence="2" type="ORF">SAMN05444411_102555</name>
</gene>
<proteinExistence type="predicted"/>
<name>A0A1H2XTJ2_9FLAO</name>
<dbReference type="AlphaFoldDB" id="A0A1H2XTJ2"/>
<accession>A0A1H2XTJ2</accession>
<feature type="domain" description="Outer membrane protein beta-barrel" evidence="1">
    <location>
        <begin position="21"/>
        <end position="185"/>
    </location>
</feature>
<evidence type="ECO:0000313" key="3">
    <source>
        <dbReference type="Proteomes" id="UP000199595"/>
    </source>
</evidence>
<dbReference type="OrthoDB" id="947434at2"/>
<dbReference type="InterPro" id="IPR025665">
    <property type="entry name" value="Beta-barrel_OMP_2"/>
</dbReference>